<feature type="domain" description="NB-ARC" evidence="5">
    <location>
        <begin position="151"/>
        <end position="323"/>
    </location>
</feature>
<evidence type="ECO:0000259" key="6">
    <source>
        <dbReference type="Pfam" id="PF23559"/>
    </source>
</evidence>
<evidence type="ECO:0000259" key="5">
    <source>
        <dbReference type="Pfam" id="PF00931"/>
    </source>
</evidence>
<dbReference type="InterPro" id="IPR056789">
    <property type="entry name" value="LRR_R13L1-DRL21"/>
</dbReference>
<evidence type="ECO:0000256" key="4">
    <source>
        <dbReference type="SAM" id="MobiDB-lite"/>
    </source>
</evidence>
<evidence type="ECO:0000256" key="1">
    <source>
        <dbReference type="ARBA" id="ARBA00022614"/>
    </source>
</evidence>
<dbReference type="Gene3D" id="3.40.50.300">
    <property type="entry name" value="P-loop containing nucleotide triphosphate hydrolases"/>
    <property type="match status" value="1"/>
</dbReference>
<organism evidence="9 10">
    <name type="scientific">Zingiber officinale</name>
    <name type="common">Ginger</name>
    <name type="synonym">Amomum zingiber</name>
    <dbReference type="NCBI Taxonomy" id="94328"/>
    <lineage>
        <taxon>Eukaryota</taxon>
        <taxon>Viridiplantae</taxon>
        <taxon>Streptophyta</taxon>
        <taxon>Embryophyta</taxon>
        <taxon>Tracheophyta</taxon>
        <taxon>Spermatophyta</taxon>
        <taxon>Magnoliopsida</taxon>
        <taxon>Liliopsida</taxon>
        <taxon>Zingiberales</taxon>
        <taxon>Zingiberaceae</taxon>
        <taxon>Zingiber</taxon>
    </lineage>
</organism>
<dbReference type="InterPro" id="IPR042197">
    <property type="entry name" value="Apaf_helical"/>
</dbReference>
<gene>
    <name evidence="9" type="ORF">ZIOFF_026290</name>
</gene>
<comment type="caution">
    <text evidence="9">The sequence shown here is derived from an EMBL/GenBank/DDBJ whole genome shotgun (WGS) entry which is preliminary data.</text>
</comment>
<dbReference type="Pfam" id="PF00931">
    <property type="entry name" value="NB-ARC"/>
    <property type="match status" value="1"/>
</dbReference>
<feature type="domain" description="Disease resistance protein winged helix" evidence="6">
    <location>
        <begin position="409"/>
        <end position="486"/>
    </location>
</feature>
<evidence type="ECO:0000313" key="9">
    <source>
        <dbReference type="EMBL" id="KAG6515856.1"/>
    </source>
</evidence>
<accession>A0A8J5H3M0</accession>
<feature type="region of interest" description="Disordered" evidence="4">
    <location>
        <begin position="719"/>
        <end position="789"/>
    </location>
</feature>
<dbReference type="InterPro" id="IPR055414">
    <property type="entry name" value="LRR_R13L4/SHOC2-like"/>
</dbReference>
<dbReference type="PANTHER" id="PTHR36766">
    <property type="entry name" value="PLANT BROAD-SPECTRUM MILDEW RESISTANCE PROTEIN RPW8"/>
    <property type="match status" value="1"/>
</dbReference>
<dbReference type="Gene3D" id="1.10.10.10">
    <property type="entry name" value="Winged helix-like DNA-binding domain superfamily/Winged helix DNA-binding domain"/>
    <property type="match status" value="1"/>
</dbReference>
<evidence type="ECO:0000313" key="10">
    <source>
        <dbReference type="Proteomes" id="UP000734854"/>
    </source>
</evidence>
<evidence type="ECO:0000256" key="3">
    <source>
        <dbReference type="ARBA" id="ARBA00022821"/>
    </source>
</evidence>
<feature type="compositionally biased region" description="Acidic residues" evidence="4">
    <location>
        <begin position="754"/>
        <end position="784"/>
    </location>
</feature>
<dbReference type="InterPro" id="IPR036388">
    <property type="entry name" value="WH-like_DNA-bd_sf"/>
</dbReference>
<dbReference type="GO" id="GO:0043531">
    <property type="term" value="F:ADP binding"/>
    <property type="evidence" value="ECO:0007669"/>
    <property type="project" value="InterPro"/>
</dbReference>
<keyword evidence="2" id="KW-0677">Repeat</keyword>
<sequence length="1540" mass="174615">MWFLKVNSTGIVITSVQAFHTVAITNTIHRNTPDFKYHMSGWLLVSSASSLREEDKKGLGFDSIPLNRSKHRHWSKPRIIQTQFKCLKYRHNIANQIIALNNKLEDLKKDIVITNYLDRATKEAVKNVDTVIADETSHLQVEGDIVGTQIENAIEALVNLILEKNPKKCRVFGVVGTGGIGKSTLASKIFEDERIKDNFPKRIWLYVSKIYTESDLLKKLIRSYEGSETKGENFEGKSKAELENKLVSILTRNTFIVLDDVWNSSVWTDFLRKPIMKSAISCTVLVTTRKEKVVMLMKPRYIHPVEKMDEESGWTLLKHLIFDVEGDEDEISSFEEIGIKLVNKCDGLPLAIKAIAGVLYHQNKAKWEEVLESDAWNMDQIEEELRPLYLSYEDLPSRFKQCFLYCSLYPQKDMFSMEIVQFWAAEGLIMSEEDNWRRDLPTQNQRTLEDLGEEIYRELLGRNLLEAKKDELSKSFFSMHDHFRSLCANLMREEGILYRHGREFKADDNVKVRRLSISCMGPMLVLPAQILRQACLRTLILTDSPQTKTIEDSVVRALLCLRVLDLSETSIEKIPDCIGELLHLRYLDLDGTNIREIPTTIGNLVNLQSLNIIRCKFLERLPVSITKLHNLRWLNMIGCPLLTYVPKGIGKLENIYSLYGFMIGQNDSTSEEGCDLEELKNLSKLRVLIILRLERAEKGASALANKPFLKDLTLSWMRPDEEEDDNGGGHDAQANEEEDGDGKDDGSGQRTETKEEEEDENEEVEDEGEEEEDENEEVDGEEEEKGWNEEQISKAERICNEMSQPSSTLVHLHFYDYPGRQFPSWMTSSSLAESFPNLTYLMLLGLPCCVELLPLGTLPQLKYLRIESANAITTIGSQFLGSRSSAFPKLEALRFEDMPRWEEWTFNGAPLSVKLFPSLMECAIIDCPMLRALPDGLHRATNLNQLGLLRTYELGEINNITLAYRLEVAKCRGLKKISNISSLRSLVVIECGNLECVENLDKLQHLVLICSEEMEQLPQWFMDLIEQHNNMASSHRSLKKFEMACNLQLLMSCLEGNENWDILKHIPVVEIQTYSSKEIVSKKAMLSSIVLMKDGVSKSTDHFVCFFNCIGEGVILWCCLHLELNCCDFCGAVYICFLLHLDPLSWYVTIQSETPGERSKTWHTDFRKIAMIEFSERAPWIASLRKGLASEPVEGPPLPLEGVDHVHGSDRLAASVLSVGHGVADDILEEDLEYAAGLLVDQAADALDAAAAGEAAYRRLGDTLNVVAEDLAVALSAALAEPLASLAAAGHGDDLDQESRRLLQKKREAAIALLRWIEIVRSRFVSGHDSDNGVIVLDYFILDSHKEDYQGASFDRNSHDEKTIEAATMVYLKNLSWVDRNTKGKDVDFLEHALRAEELWHPPPDPTVELGVVESHFVAVAVGEAYSPFFALEMTLCIANLRQRMVAEEGRAALGIRMREFQQVRSKTEEMREELESIETWRCDAEVAGGGERVKEMVEELKGSFGMLRSGSESLVGELDDLFDEIVEAKKTFMYLCSRR</sequence>
<dbReference type="InterPro" id="IPR002182">
    <property type="entry name" value="NB-ARC"/>
</dbReference>
<protein>
    <submittedName>
        <fullName evidence="9">Uncharacterized protein</fullName>
    </submittedName>
</protein>
<dbReference type="PANTHER" id="PTHR36766:SF70">
    <property type="entry name" value="DISEASE RESISTANCE PROTEIN RGA4"/>
    <property type="match status" value="1"/>
</dbReference>
<dbReference type="SUPFAM" id="SSF52058">
    <property type="entry name" value="L domain-like"/>
    <property type="match status" value="1"/>
</dbReference>
<dbReference type="GO" id="GO:0006952">
    <property type="term" value="P:defense response"/>
    <property type="evidence" value="ECO:0007669"/>
    <property type="project" value="UniProtKB-KW"/>
</dbReference>
<evidence type="ECO:0000256" key="2">
    <source>
        <dbReference type="ARBA" id="ARBA00022737"/>
    </source>
</evidence>
<dbReference type="InterPro" id="IPR027417">
    <property type="entry name" value="P-loop_NTPase"/>
</dbReference>
<keyword evidence="1" id="KW-0433">Leucine-rich repeat</keyword>
<reference evidence="9 10" key="1">
    <citation type="submission" date="2020-08" db="EMBL/GenBank/DDBJ databases">
        <title>Plant Genome Project.</title>
        <authorList>
            <person name="Zhang R.-G."/>
        </authorList>
    </citation>
    <scope>NUCLEOTIDE SEQUENCE [LARGE SCALE GENOMIC DNA]</scope>
    <source>
        <tissue evidence="9">Rhizome</tissue>
    </source>
</reference>
<dbReference type="Gene3D" id="3.80.10.10">
    <property type="entry name" value="Ribonuclease Inhibitor"/>
    <property type="match status" value="2"/>
</dbReference>
<dbReference type="SUPFAM" id="SSF52540">
    <property type="entry name" value="P-loop containing nucleoside triphosphate hydrolases"/>
    <property type="match status" value="1"/>
</dbReference>
<proteinExistence type="predicted"/>
<dbReference type="Proteomes" id="UP000734854">
    <property type="component" value="Unassembled WGS sequence"/>
</dbReference>
<dbReference type="EMBL" id="JACMSC010000007">
    <property type="protein sequence ID" value="KAG6515856.1"/>
    <property type="molecule type" value="Genomic_DNA"/>
</dbReference>
<feature type="domain" description="R13L1/DRL21-like LRR repeat region" evidence="8">
    <location>
        <begin position="788"/>
        <end position="868"/>
    </location>
</feature>
<dbReference type="Gene3D" id="1.10.8.430">
    <property type="entry name" value="Helical domain of apoptotic protease-activating factors"/>
    <property type="match status" value="1"/>
</dbReference>
<feature type="compositionally biased region" description="Basic and acidic residues" evidence="4">
    <location>
        <begin position="743"/>
        <end position="753"/>
    </location>
</feature>
<evidence type="ECO:0000259" key="8">
    <source>
        <dbReference type="Pfam" id="PF25019"/>
    </source>
</evidence>
<feature type="domain" description="Disease resistance R13L4/SHOC-2-like LRR" evidence="7">
    <location>
        <begin position="557"/>
        <end position="697"/>
    </location>
</feature>
<evidence type="ECO:0000259" key="7">
    <source>
        <dbReference type="Pfam" id="PF23598"/>
    </source>
</evidence>
<dbReference type="InterPro" id="IPR058922">
    <property type="entry name" value="WHD_DRP"/>
</dbReference>
<keyword evidence="10" id="KW-1185">Reference proteome</keyword>
<dbReference type="Pfam" id="PF23598">
    <property type="entry name" value="LRR_14"/>
    <property type="match status" value="1"/>
</dbReference>
<name>A0A8J5H3M0_ZINOF</name>
<dbReference type="PRINTS" id="PR00364">
    <property type="entry name" value="DISEASERSIST"/>
</dbReference>
<dbReference type="InterPro" id="IPR032675">
    <property type="entry name" value="LRR_dom_sf"/>
</dbReference>
<keyword evidence="3" id="KW-0611">Plant defense</keyword>
<dbReference type="Pfam" id="PF25019">
    <property type="entry name" value="LRR_R13L1-DRL21"/>
    <property type="match status" value="1"/>
</dbReference>
<dbReference type="Pfam" id="PF23559">
    <property type="entry name" value="WHD_DRP"/>
    <property type="match status" value="1"/>
</dbReference>